<keyword evidence="7" id="KW-1185">Reference proteome</keyword>
<evidence type="ECO:0000256" key="3">
    <source>
        <dbReference type="ARBA" id="ARBA00022839"/>
    </source>
</evidence>
<keyword evidence="3 6" id="KW-0269">Exonuclease</keyword>
<dbReference type="GO" id="GO:0004527">
    <property type="term" value="F:exonuclease activity"/>
    <property type="evidence" value="ECO:0007669"/>
    <property type="project" value="UniProtKB-KW"/>
</dbReference>
<name>A0ABS9VYP6_9BIFI</name>
<dbReference type="EMBL" id="JAFEJT020000106">
    <property type="protein sequence ID" value="MCH9277240.1"/>
    <property type="molecule type" value="Genomic_DNA"/>
</dbReference>
<keyword evidence="1" id="KW-0540">Nuclease</keyword>
<dbReference type="PANTHER" id="PTHR30231">
    <property type="entry name" value="DNA POLYMERASE III SUBUNIT EPSILON"/>
    <property type="match status" value="1"/>
</dbReference>
<feature type="domain" description="Exonuclease" evidence="5">
    <location>
        <begin position="124"/>
        <end position="284"/>
    </location>
</feature>
<evidence type="ECO:0000313" key="6">
    <source>
        <dbReference type="EMBL" id="MCH9277240.1"/>
    </source>
</evidence>
<feature type="transmembrane region" description="Helical" evidence="4">
    <location>
        <begin position="326"/>
        <end position="348"/>
    </location>
</feature>
<dbReference type="Pfam" id="PF00929">
    <property type="entry name" value="RNase_T"/>
    <property type="match status" value="1"/>
</dbReference>
<evidence type="ECO:0000313" key="7">
    <source>
        <dbReference type="Proteomes" id="UP000710815"/>
    </source>
</evidence>
<keyword evidence="4" id="KW-1133">Transmembrane helix</keyword>
<protein>
    <submittedName>
        <fullName evidence="6">3'-5' exonuclease</fullName>
    </submittedName>
</protein>
<evidence type="ECO:0000256" key="1">
    <source>
        <dbReference type="ARBA" id="ARBA00022722"/>
    </source>
</evidence>
<evidence type="ECO:0000256" key="2">
    <source>
        <dbReference type="ARBA" id="ARBA00022801"/>
    </source>
</evidence>
<proteinExistence type="predicted"/>
<gene>
    <name evidence="6" type="ORF">JS533_013370</name>
</gene>
<dbReference type="PANTHER" id="PTHR30231:SF4">
    <property type="entry name" value="PROTEIN NEN2"/>
    <property type="match status" value="1"/>
</dbReference>
<evidence type="ECO:0000256" key="4">
    <source>
        <dbReference type="SAM" id="Phobius"/>
    </source>
</evidence>
<dbReference type="SUPFAM" id="SSF53098">
    <property type="entry name" value="Ribonuclease H-like"/>
    <property type="match status" value="1"/>
</dbReference>
<dbReference type="SMART" id="SM00479">
    <property type="entry name" value="EXOIII"/>
    <property type="match status" value="1"/>
</dbReference>
<accession>A0ABS9VYP6</accession>
<dbReference type="Proteomes" id="UP000710815">
    <property type="component" value="Unassembled WGS sequence"/>
</dbReference>
<keyword evidence="2" id="KW-0378">Hydrolase</keyword>
<organism evidence="6 7">
    <name type="scientific">Bifidobacterium amazonense</name>
    <dbReference type="NCBI Taxonomy" id="2809027"/>
    <lineage>
        <taxon>Bacteria</taxon>
        <taxon>Bacillati</taxon>
        <taxon>Actinomycetota</taxon>
        <taxon>Actinomycetes</taxon>
        <taxon>Bifidobacteriales</taxon>
        <taxon>Bifidobacteriaceae</taxon>
        <taxon>Bifidobacterium</taxon>
    </lineage>
</organism>
<dbReference type="InterPro" id="IPR036397">
    <property type="entry name" value="RNaseH_sf"/>
</dbReference>
<dbReference type="Gene3D" id="3.30.420.10">
    <property type="entry name" value="Ribonuclease H-like superfamily/Ribonuclease H"/>
    <property type="match status" value="1"/>
</dbReference>
<feature type="transmembrane region" description="Helical" evidence="4">
    <location>
        <begin position="354"/>
        <end position="371"/>
    </location>
</feature>
<keyword evidence="4" id="KW-0812">Transmembrane</keyword>
<dbReference type="CDD" id="cd06127">
    <property type="entry name" value="DEDDh"/>
    <property type="match status" value="1"/>
</dbReference>
<sequence>MSRIEYKQSRDKLHGTTTFNVGVKTVVAPEPPFDKRRFGVCSVESIPQPKGRKPHFAIRNSKGETVFEVGAQARNAYAVLEPLVGREIQSFSWEEKASIIDDGTYLSCKIVEKSQSTVADDPIPRIVLDTETTGLHPQYDEILQLSIIDGDGNVLTNNLYRPERHDSWPEAQRIHHISPLDVADKPSIQDDLQQIQAILDRAQEVCVYNADFDLAFLGELGLRLDKSKVMDTMREYGRRYHYTPYYKLENAAKECGYRYHAHDALADCQATLKVQQRLEGKAGTGGISKAIDAAKKIDDARKTVQTAYDSLPEETKAKVKGSVSKAAYITYAVLLWILVLLDIVVIAICFIAPYMLIVGIPSVLLTIWCFKQKKDMKSRVRAKHKK</sequence>
<reference evidence="6 7" key="2">
    <citation type="journal article" date="2021" name="Syst. Appl. Microbiol.">
        <title>Phylogenetic classification of ten novel species belonging to the genus Bifidobacterium comprising B. phasiani sp. nov., B. pongonis sp. nov., B. saguinibicoloris sp. nov., B. colobi sp. nov., B. simiiventris sp. nov., B. santillanense sp. nov., B. miconis sp. nov., B. amazonense sp. nov., B. pluvialisilvae sp. nov., and B. miconisargentati sp. nov.</title>
        <authorList>
            <person name="Lugli G.A."/>
            <person name="Calvete-Torre I."/>
            <person name="Alessandri G."/>
            <person name="Milani C."/>
            <person name="Turroni F."/>
            <person name="Laiolo P."/>
            <person name="Ossiprandi M.C."/>
            <person name="Margolles A."/>
            <person name="Ruiz L."/>
            <person name="Ventura M."/>
        </authorList>
    </citation>
    <scope>NUCLEOTIDE SEQUENCE [LARGE SCALE GENOMIC DNA]</scope>
    <source>
        <strain evidence="6 7">MA1</strain>
    </source>
</reference>
<keyword evidence="4" id="KW-0472">Membrane</keyword>
<comment type="caution">
    <text evidence="6">The sequence shown here is derived from an EMBL/GenBank/DDBJ whole genome shotgun (WGS) entry which is preliminary data.</text>
</comment>
<dbReference type="InterPro" id="IPR013520">
    <property type="entry name" value="Ribonucl_H"/>
</dbReference>
<reference evidence="6 7" key="1">
    <citation type="journal article" date="2021" name="Environ. Microbiol.">
        <title>Genetic insights into the dark matter of the mammalian gut microbiota through targeted genome reconstruction.</title>
        <authorList>
            <person name="Lugli G.A."/>
            <person name="Alessandri G."/>
            <person name="Milani C."/>
            <person name="Viappiani A."/>
            <person name="Fontana F."/>
            <person name="Tarracchini C."/>
            <person name="Mancabelli L."/>
            <person name="Argentini C."/>
            <person name="Ruiz L."/>
            <person name="Margolles A."/>
            <person name="van Sinderen D."/>
            <person name="Turroni F."/>
            <person name="Ventura M."/>
        </authorList>
    </citation>
    <scope>NUCLEOTIDE SEQUENCE [LARGE SCALE GENOMIC DNA]</scope>
    <source>
        <strain evidence="6 7">MA1</strain>
    </source>
</reference>
<dbReference type="InterPro" id="IPR012337">
    <property type="entry name" value="RNaseH-like_sf"/>
</dbReference>
<dbReference type="RefSeq" id="WP_241515293.1">
    <property type="nucleotide sequence ID" value="NZ_JAFEJT020000106.1"/>
</dbReference>
<evidence type="ECO:0000259" key="5">
    <source>
        <dbReference type="SMART" id="SM00479"/>
    </source>
</evidence>